<comment type="subcellular location">
    <subcellularLocation>
        <location evidence="1">Secreted</location>
    </subcellularLocation>
</comment>
<dbReference type="AlphaFoldDB" id="A0AAE0CU57"/>
<comment type="function">
    <text evidence="7">Cell signaling peptide that may regulate plant stress, growth, and development. Mediates a rapid alkalinization of extracellular space by mediating a transient increase in the cytoplasmic Ca(2+) concentration leading to a calcium-dependent signaling events through a cell surface receptor and a concomitant activation of some intracellular mitogen-activated protein kinases.</text>
</comment>
<keyword evidence="3" id="KW-0964">Secreted</keyword>
<organism evidence="8 9">
    <name type="scientific">Dipteronia dyeriana</name>
    <dbReference type="NCBI Taxonomy" id="168575"/>
    <lineage>
        <taxon>Eukaryota</taxon>
        <taxon>Viridiplantae</taxon>
        <taxon>Streptophyta</taxon>
        <taxon>Embryophyta</taxon>
        <taxon>Tracheophyta</taxon>
        <taxon>Spermatophyta</taxon>
        <taxon>Magnoliopsida</taxon>
        <taxon>eudicotyledons</taxon>
        <taxon>Gunneridae</taxon>
        <taxon>Pentapetalae</taxon>
        <taxon>rosids</taxon>
        <taxon>malvids</taxon>
        <taxon>Sapindales</taxon>
        <taxon>Sapindaceae</taxon>
        <taxon>Hippocastanoideae</taxon>
        <taxon>Acereae</taxon>
        <taxon>Dipteronia</taxon>
    </lineage>
</organism>
<dbReference type="GO" id="GO:0005179">
    <property type="term" value="F:hormone activity"/>
    <property type="evidence" value="ECO:0007669"/>
    <property type="project" value="UniProtKB-KW"/>
</dbReference>
<dbReference type="Proteomes" id="UP001280121">
    <property type="component" value="Unassembled WGS sequence"/>
</dbReference>
<comment type="similarity">
    <text evidence="2">Belongs to the plant rapid alkalinization factor (RALF) family.</text>
</comment>
<accession>A0AAE0CU57</accession>
<dbReference type="EMBL" id="JANJYI010000001">
    <property type="protein sequence ID" value="KAK2663552.1"/>
    <property type="molecule type" value="Genomic_DNA"/>
</dbReference>
<dbReference type="PANTHER" id="PTHR34270">
    <property type="entry name" value="PROTEIN RALF-LIKE 15-RELATED"/>
    <property type="match status" value="1"/>
</dbReference>
<evidence type="ECO:0008006" key="10">
    <source>
        <dbReference type="Google" id="ProtNLM"/>
    </source>
</evidence>
<keyword evidence="4" id="KW-0372">Hormone</keyword>
<keyword evidence="5" id="KW-0732">Signal</keyword>
<evidence type="ECO:0000256" key="5">
    <source>
        <dbReference type="ARBA" id="ARBA00022729"/>
    </source>
</evidence>
<dbReference type="Pfam" id="PF05498">
    <property type="entry name" value="RALF"/>
    <property type="match status" value="1"/>
</dbReference>
<gene>
    <name evidence="8" type="ORF">Ddye_002126</name>
</gene>
<evidence type="ECO:0000313" key="9">
    <source>
        <dbReference type="Proteomes" id="UP001280121"/>
    </source>
</evidence>
<comment type="caution">
    <text evidence="8">The sequence shown here is derived from an EMBL/GenBank/DDBJ whole genome shotgun (WGS) entry which is preliminary data.</text>
</comment>
<evidence type="ECO:0000256" key="6">
    <source>
        <dbReference type="ARBA" id="ARBA00023157"/>
    </source>
</evidence>
<dbReference type="GO" id="GO:0040008">
    <property type="term" value="P:regulation of growth"/>
    <property type="evidence" value="ECO:0007669"/>
    <property type="project" value="UniProtKB-ARBA"/>
</dbReference>
<protein>
    <recommendedName>
        <fullName evidence="10">Rapid ALkalinization Factor</fullName>
    </recommendedName>
</protein>
<reference evidence="8" key="1">
    <citation type="journal article" date="2023" name="Plant J.">
        <title>Genome sequences and population genomics provide insights into the demographic history, inbreeding, and mutation load of two 'living fossil' tree species of Dipteronia.</title>
        <authorList>
            <person name="Feng Y."/>
            <person name="Comes H.P."/>
            <person name="Chen J."/>
            <person name="Zhu S."/>
            <person name="Lu R."/>
            <person name="Zhang X."/>
            <person name="Li P."/>
            <person name="Qiu J."/>
            <person name="Olsen K.M."/>
            <person name="Qiu Y."/>
        </authorList>
    </citation>
    <scope>NUCLEOTIDE SEQUENCE</scope>
    <source>
        <strain evidence="8">KIB01</strain>
    </source>
</reference>
<evidence type="ECO:0000256" key="7">
    <source>
        <dbReference type="ARBA" id="ARBA00037228"/>
    </source>
</evidence>
<evidence type="ECO:0000256" key="1">
    <source>
        <dbReference type="ARBA" id="ARBA00004613"/>
    </source>
</evidence>
<evidence type="ECO:0000313" key="8">
    <source>
        <dbReference type="EMBL" id="KAK2663552.1"/>
    </source>
</evidence>
<sequence>MACTLFVIDTEATNIGYGAIGRNGIPCGPNNKGNCKEGPPANNYQRGCENIEHCRSKKRAKVTKVIKTYSFRRASMIKISLIVCNKPCSEFQRLICSKDMGRSKFR</sequence>
<evidence type="ECO:0000256" key="4">
    <source>
        <dbReference type="ARBA" id="ARBA00022702"/>
    </source>
</evidence>
<proteinExistence type="inferred from homology"/>
<keyword evidence="9" id="KW-1185">Reference proteome</keyword>
<dbReference type="InterPro" id="IPR008801">
    <property type="entry name" value="RALF"/>
</dbReference>
<evidence type="ECO:0000256" key="3">
    <source>
        <dbReference type="ARBA" id="ARBA00022525"/>
    </source>
</evidence>
<evidence type="ECO:0000256" key="2">
    <source>
        <dbReference type="ARBA" id="ARBA00009178"/>
    </source>
</evidence>
<keyword evidence="6" id="KW-1015">Disulfide bond</keyword>
<dbReference type="GO" id="GO:0005576">
    <property type="term" value="C:extracellular region"/>
    <property type="evidence" value="ECO:0007669"/>
    <property type="project" value="UniProtKB-SubCell"/>
</dbReference>
<dbReference type="PANTHER" id="PTHR34270:SF3">
    <property type="entry name" value="PROTEIN RALF-LIKE 16-RELATED"/>
    <property type="match status" value="1"/>
</dbReference>
<name>A0AAE0CU57_9ROSI</name>